<evidence type="ECO:0000256" key="2">
    <source>
        <dbReference type="ARBA" id="ARBA00010072"/>
    </source>
</evidence>
<dbReference type="InterPro" id="IPR035906">
    <property type="entry name" value="MetI-like_sf"/>
</dbReference>
<dbReference type="PROSITE" id="PS50928">
    <property type="entry name" value="ABC_TM1"/>
    <property type="match status" value="1"/>
</dbReference>
<feature type="transmembrane region" description="Helical" evidence="8">
    <location>
        <begin position="276"/>
        <end position="294"/>
    </location>
</feature>
<dbReference type="OrthoDB" id="9771188at2"/>
<feature type="transmembrane region" description="Helical" evidence="8">
    <location>
        <begin position="107"/>
        <end position="125"/>
    </location>
</feature>
<evidence type="ECO:0000256" key="3">
    <source>
        <dbReference type="ARBA" id="ARBA00022448"/>
    </source>
</evidence>
<dbReference type="RefSeq" id="WP_109793613.1">
    <property type="nucleotide sequence ID" value="NZ_PHIG01000032.1"/>
</dbReference>
<feature type="transmembrane region" description="Helical" evidence="8">
    <location>
        <begin position="184"/>
        <end position="208"/>
    </location>
</feature>
<dbReference type="InterPro" id="IPR043429">
    <property type="entry name" value="ArtM/GltK/GlnP/TcyL/YhdX-like"/>
</dbReference>
<dbReference type="GO" id="GO:0006865">
    <property type="term" value="P:amino acid transport"/>
    <property type="evidence" value="ECO:0007669"/>
    <property type="project" value="TreeGrafter"/>
</dbReference>
<keyword evidence="5 8" id="KW-0812">Transmembrane</keyword>
<feature type="transmembrane region" description="Helical" evidence="8">
    <location>
        <begin position="154"/>
        <end position="172"/>
    </location>
</feature>
<feature type="domain" description="ABC transmembrane type-1" evidence="9">
    <location>
        <begin position="231"/>
        <end position="425"/>
    </location>
</feature>
<evidence type="ECO:0000313" key="11">
    <source>
        <dbReference type="Proteomes" id="UP000229498"/>
    </source>
</evidence>
<feature type="transmembrane region" description="Helical" evidence="8">
    <location>
        <begin position="39"/>
        <end position="64"/>
    </location>
</feature>
<comment type="subcellular location">
    <subcellularLocation>
        <location evidence="1">Cell inner membrane</location>
        <topology evidence="1">Multi-pass membrane protein</topology>
    </subcellularLocation>
    <subcellularLocation>
        <location evidence="8">Cell membrane</location>
        <topology evidence="8">Multi-pass membrane protein</topology>
    </subcellularLocation>
</comment>
<feature type="transmembrane region" description="Helical" evidence="8">
    <location>
        <begin position="350"/>
        <end position="372"/>
    </location>
</feature>
<evidence type="ECO:0000256" key="5">
    <source>
        <dbReference type="ARBA" id="ARBA00022692"/>
    </source>
</evidence>
<proteinExistence type="inferred from homology"/>
<dbReference type="Gene3D" id="1.10.3720.10">
    <property type="entry name" value="MetI-like"/>
    <property type="match status" value="1"/>
</dbReference>
<dbReference type="GO" id="GO:0043190">
    <property type="term" value="C:ATP-binding cassette (ABC) transporter complex"/>
    <property type="evidence" value="ECO:0007669"/>
    <property type="project" value="InterPro"/>
</dbReference>
<dbReference type="AlphaFoldDB" id="A0A2M9G1K9"/>
<dbReference type="SUPFAM" id="SSF161098">
    <property type="entry name" value="MetI-like"/>
    <property type="match status" value="1"/>
</dbReference>
<keyword evidence="3 8" id="KW-0813">Transport</keyword>
<dbReference type="PANTHER" id="PTHR30614">
    <property type="entry name" value="MEMBRANE COMPONENT OF AMINO ACID ABC TRANSPORTER"/>
    <property type="match status" value="1"/>
</dbReference>
<dbReference type="EMBL" id="PHIG01000032">
    <property type="protein sequence ID" value="PJK29589.1"/>
    <property type="molecule type" value="Genomic_DNA"/>
</dbReference>
<evidence type="ECO:0000256" key="8">
    <source>
        <dbReference type="RuleBase" id="RU363032"/>
    </source>
</evidence>
<organism evidence="10 11">
    <name type="scientific">Minwuia thermotolerans</name>
    <dbReference type="NCBI Taxonomy" id="2056226"/>
    <lineage>
        <taxon>Bacteria</taxon>
        <taxon>Pseudomonadati</taxon>
        <taxon>Pseudomonadota</taxon>
        <taxon>Alphaproteobacteria</taxon>
        <taxon>Minwuiales</taxon>
        <taxon>Minwuiaceae</taxon>
        <taxon>Minwuia</taxon>
    </lineage>
</organism>
<comment type="similarity">
    <text evidence="2">Belongs to the binding-protein-dependent transport system permease family. HisMQ subfamily.</text>
</comment>
<dbReference type="Proteomes" id="UP000229498">
    <property type="component" value="Unassembled WGS sequence"/>
</dbReference>
<dbReference type="NCBIfam" id="TIGR01726">
    <property type="entry name" value="HEQRo_perm_3TM"/>
    <property type="match status" value="1"/>
</dbReference>
<comment type="caution">
    <text evidence="10">The sequence shown here is derived from an EMBL/GenBank/DDBJ whole genome shotgun (WGS) entry which is preliminary data.</text>
</comment>
<feature type="transmembrane region" description="Helical" evidence="8">
    <location>
        <begin position="132"/>
        <end position="148"/>
    </location>
</feature>
<keyword evidence="7 8" id="KW-0472">Membrane</keyword>
<keyword evidence="11" id="KW-1185">Reference proteome</keyword>
<accession>A0A2M9G1K9</accession>
<evidence type="ECO:0000259" key="9">
    <source>
        <dbReference type="PROSITE" id="PS50928"/>
    </source>
</evidence>
<dbReference type="CDD" id="cd06261">
    <property type="entry name" value="TM_PBP2"/>
    <property type="match status" value="1"/>
</dbReference>
<dbReference type="InterPro" id="IPR000515">
    <property type="entry name" value="MetI-like"/>
</dbReference>
<protein>
    <submittedName>
        <fullName evidence="10">Amino acid ABC transporter permease</fullName>
    </submittedName>
</protein>
<feature type="transmembrane region" description="Helical" evidence="8">
    <location>
        <begin position="306"/>
        <end position="329"/>
    </location>
</feature>
<evidence type="ECO:0000256" key="1">
    <source>
        <dbReference type="ARBA" id="ARBA00004429"/>
    </source>
</evidence>
<dbReference type="Pfam" id="PF00528">
    <property type="entry name" value="BPD_transp_1"/>
    <property type="match status" value="1"/>
</dbReference>
<sequence length="437" mass="48266">MVQEHTARFVADKQIPAAPPPRSESGAIAWLRTNLFSGVFNTILTLLGLYVIYLVMAGITPWLFLDSVWNASSLSNCREIDDGACLAVINERWLQFFFGFYPDHLRWRPSLTFALLFVSLYPVLFSSAPRKLLILSAAYPLIAYWLIWGGSIWGPVLVAAALGIGFLIVQYGSRALANVMDEGVAFLTSVGLAIIAAVLWWLFLVVPLDDLLTSIVNIGLEPVESARIGGFLLSLILGFTGIAGSLPIGICLALGRQSNLLIIKAFCTGFIEFIRGVPLITLLFVASVLLSYFLPPDTEFDLILRVIIMVTAFASAYMAEVIRGGLAALPRGQYEAADALGLDYWKSMRLIILPQALKISIPGIVNTFIGLFKDTTLVSIIGLLDPVGILNPIRADQNWNGIVWELYGFVALFYFIFCFSMSRYSMYLERKLETGHR</sequence>
<keyword evidence="4" id="KW-1003">Cell membrane</keyword>
<dbReference type="PANTHER" id="PTHR30614:SF41">
    <property type="entry name" value="INNER MEMBRANE AMINO-ACID ABC TRANSPORTER PERMEASE PROTEIN YHDY"/>
    <property type="match status" value="1"/>
</dbReference>
<feature type="transmembrane region" description="Helical" evidence="8">
    <location>
        <begin position="228"/>
        <end position="255"/>
    </location>
</feature>
<evidence type="ECO:0000256" key="6">
    <source>
        <dbReference type="ARBA" id="ARBA00022989"/>
    </source>
</evidence>
<keyword evidence="6 8" id="KW-1133">Transmembrane helix</keyword>
<gene>
    <name evidence="10" type="ORF">CVT23_11060</name>
</gene>
<evidence type="ECO:0000313" key="10">
    <source>
        <dbReference type="EMBL" id="PJK29589.1"/>
    </source>
</evidence>
<evidence type="ECO:0000256" key="4">
    <source>
        <dbReference type="ARBA" id="ARBA00022475"/>
    </source>
</evidence>
<dbReference type="GO" id="GO:0022857">
    <property type="term" value="F:transmembrane transporter activity"/>
    <property type="evidence" value="ECO:0007669"/>
    <property type="project" value="InterPro"/>
</dbReference>
<evidence type="ECO:0000256" key="7">
    <source>
        <dbReference type="ARBA" id="ARBA00023136"/>
    </source>
</evidence>
<dbReference type="InterPro" id="IPR010065">
    <property type="entry name" value="AA_ABC_transptr_permease_3TM"/>
</dbReference>
<name>A0A2M9G1K9_9PROT</name>
<reference evidence="10 11" key="1">
    <citation type="submission" date="2017-11" db="EMBL/GenBank/DDBJ databases">
        <title>Draft genome sequence of Rhizobiales bacterium SY3-13.</title>
        <authorList>
            <person name="Sun C."/>
        </authorList>
    </citation>
    <scope>NUCLEOTIDE SEQUENCE [LARGE SCALE GENOMIC DNA]</scope>
    <source>
        <strain evidence="10 11">SY3-13</strain>
    </source>
</reference>
<feature type="transmembrane region" description="Helical" evidence="8">
    <location>
        <begin position="402"/>
        <end position="421"/>
    </location>
</feature>